<evidence type="ECO:0000313" key="1">
    <source>
        <dbReference type="EMBL" id="PRY47128.1"/>
    </source>
</evidence>
<keyword evidence="2" id="KW-1185">Reference proteome</keyword>
<organism evidence="1 2">
    <name type="scientific">Spirosoma oryzae</name>
    <dbReference type="NCBI Taxonomy" id="1469603"/>
    <lineage>
        <taxon>Bacteria</taxon>
        <taxon>Pseudomonadati</taxon>
        <taxon>Bacteroidota</taxon>
        <taxon>Cytophagia</taxon>
        <taxon>Cytophagales</taxon>
        <taxon>Cytophagaceae</taxon>
        <taxon>Spirosoma</taxon>
    </lineage>
</organism>
<dbReference type="EMBL" id="PVTE01000001">
    <property type="protein sequence ID" value="PRY47128.1"/>
    <property type="molecule type" value="Genomic_DNA"/>
</dbReference>
<gene>
    <name evidence="1" type="ORF">CLV58_101194</name>
</gene>
<protein>
    <submittedName>
        <fullName evidence="1">Uncharacterized protein</fullName>
    </submittedName>
</protein>
<reference evidence="1 2" key="1">
    <citation type="submission" date="2018-03" db="EMBL/GenBank/DDBJ databases">
        <title>Genomic Encyclopedia of Archaeal and Bacterial Type Strains, Phase II (KMG-II): from individual species to whole genera.</title>
        <authorList>
            <person name="Goeker M."/>
        </authorList>
    </citation>
    <scope>NUCLEOTIDE SEQUENCE [LARGE SCALE GENOMIC DNA]</scope>
    <source>
        <strain evidence="1 2">DSM 28354</strain>
    </source>
</reference>
<dbReference type="InterPro" id="IPR046558">
    <property type="entry name" value="DUF6712"/>
</dbReference>
<sequence length="327" mass="36263">MVELVTVETLKRELGAVQAKLSLATVEPFVKSGLRWFRREVGADLLEHLEDLANLPVGAGAEAELLELAQACVSWYAYDLAFPHLKLRVGDLGMTKANPNNTTPVTKWEYLDSREANLAMVDRSLEDFFGELERIRPASWTGSEAYKERNRVFIRSAWELARYVPSMGKNTRFFSGLVTYVERAETLYLLPLLGDSVFADLKAKYRDPSGLPLTLTVAEKALLNELLPALAHAAIFEALPYLPLNVSPSGISEQRSKDGTIEQVAPGAGTRDSLRRQFLADASTYLARAKNYLDKTASPSLFPGYYAANQSDPQAEPDFTNSDLIIL</sequence>
<evidence type="ECO:0000313" key="2">
    <source>
        <dbReference type="Proteomes" id="UP000238375"/>
    </source>
</evidence>
<dbReference type="OrthoDB" id="935340at2"/>
<dbReference type="AlphaFoldDB" id="A0A2T0TNL8"/>
<comment type="caution">
    <text evidence="1">The sequence shown here is derived from an EMBL/GenBank/DDBJ whole genome shotgun (WGS) entry which is preliminary data.</text>
</comment>
<accession>A0A2T0TNL8</accession>
<dbReference type="Pfam" id="PF20459">
    <property type="entry name" value="DUF6712"/>
    <property type="match status" value="2"/>
</dbReference>
<name>A0A2T0TNL8_9BACT</name>
<dbReference type="RefSeq" id="WP_106135882.1">
    <property type="nucleotide sequence ID" value="NZ_PVTE01000001.1"/>
</dbReference>
<dbReference type="Proteomes" id="UP000238375">
    <property type="component" value="Unassembled WGS sequence"/>
</dbReference>
<proteinExistence type="predicted"/>